<dbReference type="KEGG" id="daer:H9K75_05025"/>
<keyword evidence="5 6" id="KW-0472">Membrane</keyword>
<gene>
    <name evidence="7" type="ORF">H9K75_05025</name>
</gene>
<dbReference type="InterPro" id="IPR002994">
    <property type="entry name" value="Surf1/Shy1"/>
</dbReference>
<dbReference type="PROSITE" id="PS50895">
    <property type="entry name" value="SURF1"/>
    <property type="match status" value="1"/>
</dbReference>
<dbReference type="Proteomes" id="UP000516028">
    <property type="component" value="Chromosome"/>
</dbReference>
<feature type="transmembrane region" description="Helical" evidence="6">
    <location>
        <begin position="248"/>
        <end position="269"/>
    </location>
</feature>
<dbReference type="EMBL" id="CP060783">
    <property type="protein sequence ID" value="QNP49407.1"/>
    <property type="molecule type" value="Genomic_DNA"/>
</dbReference>
<evidence type="ECO:0000313" key="8">
    <source>
        <dbReference type="Proteomes" id="UP000516028"/>
    </source>
</evidence>
<dbReference type="PANTHER" id="PTHR23427">
    <property type="entry name" value="SURFEIT LOCUS PROTEIN"/>
    <property type="match status" value="1"/>
</dbReference>
<evidence type="ECO:0000313" key="7">
    <source>
        <dbReference type="EMBL" id="QNP49407.1"/>
    </source>
</evidence>
<comment type="similarity">
    <text evidence="2 6">Belongs to the SURF1 family.</text>
</comment>
<evidence type="ECO:0000256" key="4">
    <source>
        <dbReference type="ARBA" id="ARBA00022989"/>
    </source>
</evidence>
<reference evidence="7 8" key="1">
    <citation type="submission" date="2020-08" db="EMBL/GenBank/DDBJ databases">
        <title>Genome sequence of Diaphorobacter aerolatus KACC 16536T.</title>
        <authorList>
            <person name="Hyun D.-W."/>
            <person name="Bae J.-W."/>
        </authorList>
    </citation>
    <scope>NUCLEOTIDE SEQUENCE [LARGE SCALE GENOMIC DNA]</scope>
    <source>
        <strain evidence="7 8">KACC 16536</strain>
    </source>
</reference>
<sequence>MHQRRRALRPTTLLDLTLTVQVGSQGARRRSVITKAILTMVGIALFFGFLALGTWQVQRRAWKLDLMERVEQRLHATPVAAPTKADEPISAEEYEYQPVVLEGRWLADKTVLSQALTGLGAGFWVMTPLERADGSQVLVNRGFVPEKSRASIEPVAANAPVRVQGLLRMSEPGGGFLRSNDAANDKWHSRDVSAIGAAMGLARVAPYFVDQGIPDIRVNVNADAPMPAVQGPWPRGGMTVVKFHNSHAVYIFTWYGLAFMVLIAAWLVVRHERRKDEQEVPGPASDA</sequence>
<dbReference type="GO" id="GO:0005886">
    <property type="term" value="C:plasma membrane"/>
    <property type="evidence" value="ECO:0007669"/>
    <property type="project" value="UniProtKB-SubCell"/>
</dbReference>
<dbReference type="CDD" id="cd06662">
    <property type="entry name" value="SURF1"/>
    <property type="match status" value="1"/>
</dbReference>
<keyword evidence="6" id="KW-1003">Cell membrane</keyword>
<comment type="subcellular location">
    <subcellularLocation>
        <location evidence="6">Cell membrane</location>
        <topology evidence="6">Multi-pass membrane protein</topology>
    </subcellularLocation>
    <subcellularLocation>
        <location evidence="1">Membrane</location>
    </subcellularLocation>
</comment>
<organism evidence="7 8">
    <name type="scientific">Diaphorobacter aerolatus</name>
    <dbReference type="NCBI Taxonomy" id="1288495"/>
    <lineage>
        <taxon>Bacteria</taxon>
        <taxon>Pseudomonadati</taxon>
        <taxon>Pseudomonadota</taxon>
        <taxon>Betaproteobacteria</taxon>
        <taxon>Burkholderiales</taxon>
        <taxon>Comamonadaceae</taxon>
        <taxon>Diaphorobacter</taxon>
    </lineage>
</organism>
<evidence type="ECO:0000256" key="3">
    <source>
        <dbReference type="ARBA" id="ARBA00022692"/>
    </source>
</evidence>
<accession>A0A7H0GM91</accession>
<keyword evidence="8" id="KW-1185">Reference proteome</keyword>
<evidence type="ECO:0000256" key="6">
    <source>
        <dbReference type="RuleBase" id="RU363076"/>
    </source>
</evidence>
<name>A0A7H0GM91_9BURK</name>
<evidence type="ECO:0000256" key="5">
    <source>
        <dbReference type="ARBA" id="ARBA00023136"/>
    </source>
</evidence>
<evidence type="ECO:0000256" key="2">
    <source>
        <dbReference type="ARBA" id="ARBA00007165"/>
    </source>
</evidence>
<evidence type="ECO:0000256" key="1">
    <source>
        <dbReference type="ARBA" id="ARBA00004370"/>
    </source>
</evidence>
<proteinExistence type="inferred from homology"/>
<keyword evidence="4 6" id="KW-1133">Transmembrane helix</keyword>
<protein>
    <recommendedName>
        <fullName evidence="6">SURF1-like protein</fullName>
    </recommendedName>
</protein>
<dbReference type="Pfam" id="PF02104">
    <property type="entry name" value="SURF1"/>
    <property type="match status" value="1"/>
</dbReference>
<dbReference type="InterPro" id="IPR045214">
    <property type="entry name" value="Surf1/Surf4"/>
</dbReference>
<dbReference type="PANTHER" id="PTHR23427:SF2">
    <property type="entry name" value="SURFEIT LOCUS PROTEIN 1"/>
    <property type="match status" value="1"/>
</dbReference>
<dbReference type="AlphaFoldDB" id="A0A7H0GM91"/>
<keyword evidence="3 6" id="KW-0812">Transmembrane</keyword>
<feature type="transmembrane region" description="Helical" evidence="6">
    <location>
        <begin position="36"/>
        <end position="55"/>
    </location>
</feature>